<name>A0A2J6SX28_9HELO</name>
<dbReference type="RefSeq" id="XP_024732234.1">
    <property type="nucleotide sequence ID" value="XM_024881199.1"/>
</dbReference>
<protein>
    <submittedName>
        <fullName evidence="2">Uncharacterized protein</fullName>
    </submittedName>
</protein>
<dbReference type="GeneID" id="36589276"/>
<gene>
    <name evidence="2" type="ORF">K444DRAFT_617779</name>
</gene>
<sequence>MGTSDPSGAQRESHLPEQQPIVPKPNLKVKIPEIYDRGQPTNFPDSPKAYRLIEPPMEVKSEAGVKGKMQPHEDRHKRWGRTRDGRKQPTTDLVTPKAWKPEECSEKSGADVRKRSSTGAKREQSKSRKYLRLRKDEAEEDDMVEEEDLELIKVKLEKLKLEREDRISIPKKLRMRERLFCCSCEEDTGVAGEFECFSCKHIRCPVGRNRDRTQVVT</sequence>
<feature type="compositionally biased region" description="Basic and acidic residues" evidence="1">
    <location>
        <begin position="57"/>
        <end position="89"/>
    </location>
</feature>
<organism evidence="2 3">
    <name type="scientific">Hyaloscypha bicolor E</name>
    <dbReference type="NCBI Taxonomy" id="1095630"/>
    <lineage>
        <taxon>Eukaryota</taxon>
        <taxon>Fungi</taxon>
        <taxon>Dikarya</taxon>
        <taxon>Ascomycota</taxon>
        <taxon>Pezizomycotina</taxon>
        <taxon>Leotiomycetes</taxon>
        <taxon>Helotiales</taxon>
        <taxon>Hyaloscyphaceae</taxon>
        <taxon>Hyaloscypha</taxon>
        <taxon>Hyaloscypha bicolor</taxon>
    </lineage>
</organism>
<accession>A0A2J6SX28</accession>
<proteinExistence type="predicted"/>
<dbReference type="AlphaFoldDB" id="A0A2J6SX28"/>
<feature type="region of interest" description="Disordered" evidence="1">
    <location>
        <begin position="1"/>
        <end position="144"/>
    </location>
</feature>
<keyword evidence="3" id="KW-1185">Reference proteome</keyword>
<dbReference type="Proteomes" id="UP000235371">
    <property type="component" value="Unassembled WGS sequence"/>
</dbReference>
<dbReference type="OrthoDB" id="10650348at2759"/>
<feature type="compositionally biased region" description="Basic and acidic residues" evidence="1">
    <location>
        <begin position="99"/>
        <end position="126"/>
    </location>
</feature>
<evidence type="ECO:0000313" key="3">
    <source>
        <dbReference type="Proteomes" id="UP000235371"/>
    </source>
</evidence>
<evidence type="ECO:0000256" key="1">
    <source>
        <dbReference type="SAM" id="MobiDB-lite"/>
    </source>
</evidence>
<evidence type="ECO:0000313" key="2">
    <source>
        <dbReference type="EMBL" id="PMD55330.1"/>
    </source>
</evidence>
<dbReference type="InParanoid" id="A0A2J6SX28"/>
<reference evidence="2 3" key="1">
    <citation type="submission" date="2016-04" db="EMBL/GenBank/DDBJ databases">
        <title>A degradative enzymes factory behind the ericoid mycorrhizal symbiosis.</title>
        <authorList>
            <consortium name="DOE Joint Genome Institute"/>
            <person name="Martino E."/>
            <person name="Morin E."/>
            <person name="Grelet G."/>
            <person name="Kuo A."/>
            <person name="Kohler A."/>
            <person name="Daghino S."/>
            <person name="Barry K."/>
            <person name="Choi C."/>
            <person name="Cichocki N."/>
            <person name="Clum A."/>
            <person name="Copeland A."/>
            <person name="Hainaut M."/>
            <person name="Haridas S."/>
            <person name="Labutti K."/>
            <person name="Lindquist E."/>
            <person name="Lipzen A."/>
            <person name="Khouja H.-R."/>
            <person name="Murat C."/>
            <person name="Ohm R."/>
            <person name="Olson A."/>
            <person name="Spatafora J."/>
            <person name="Veneault-Fourrey C."/>
            <person name="Henrissat B."/>
            <person name="Grigoriev I."/>
            <person name="Martin F."/>
            <person name="Perotto S."/>
        </authorList>
    </citation>
    <scope>NUCLEOTIDE SEQUENCE [LARGE SCALE GENOMIC DNA]</scope>
    <source>
        <strain evidence="2 3">E</strain>
    </source>
</reference>
<dbReference type="EMBL" id="KZ613856">
    <property type="protein sequence ID" value="PMD55330.1"/>
    <property type="molecule type" value="Genomic_DNA"/>
</dbReference>